<dbReference type="SUPFAM" id="SSF56784">
    <property type="entry name" value="HAD-like"/>
    <property type="match status" value="1"/>
</dbReference>
<dbReference type="PANTHER" id="PTHR47478:SF1">
    <property type="entry name" value="PYRIMIDINE 5'-NUCLEOTIDASE YJJG"/>
    <property type="match status" value="1"/>
</dbReference>
<proteinExistence type="predicted"/>
<comment type="caution">
    <text evidence="1">The sequence shown here is derived from an EMBL/GenBank/DDBJ whole genome shotgun (WGS) entry which is preliminary data.</text>
</comment>
<dbReference type="InterPro" id="IPR006439">
    <property type="entry name" value="HAD-SF_hydro_IA"/>
</dbReference>
<accession>A0ABQ4MBG9</accession>
<dbReference type="PANTHER" id="PTHR47478">
    <property type="match status" value="1"/>
</dbReference>
<dbReference type="NCBIfam" id="TIGR02254">
    <property type="entry name" value="YjjG_YfnB"/>
    <property type="match status" value="1"/>
</dbReference>
<dbReference type="InterPro" id="IPR023198">
    <property type="entry name" value="PGP-like_dom2"/>
</dbReference>
<evidence type="ECO:0000313" key="1">
    <source>
        <dbReference type="EMBL" id="GIP53317.1"/>
    </source>
</evidence>
<dbReference type="EMBL" id="BOSL01000006">
    <property type="protein sequence ID" value="GIP53317.1"/>
    <property type="molecule type" value="Genomic_DNA"/>
</dbReference>
<dbReference type="SFLD" id="SFLDG01135">
    <property type="entry name" value="C1.5.6:_HAD__Beta-PGM__Phospha"/>
    <property type="match status" value="1"/>
</dbReference>
<keyword evidence="2" id="KW-1185">Reference proteome</keyword>
<reference evidence="1 2" key="1">
    <citation type="submission" date="2021-03" db="EMBL/GenBank/DDBJ databases">
        <title>Antimicrobial resistance genes in bacteria isolated from Japanese honey, and their potential for conferring macrolide and lincosamide resistance in the American foulbrood pathogen Paenibacillus larvae.</title>
        <authorList>
            <person name="Okamoto M."/>
            <person name="Kumagai M."/>
            <person name="Kanamori H."/>
            <person name="Takamatsu D."/>
        </authorList>
    </citation>
    <scope>NUCLEOTIDE SEQUENCE [LARGE SCALE GENOMIC DNA]</scope>
    <source>
        <strain evidence="1 2">J42TS3</strain>
    </source>
</reference>
<dbReference type="RefSeq" id="WP_213654906.1">
    <property type="nucleotide sequence ID" value="NZ_BOSL01000006.1"/>
</dbReference>
<dbReference type="Gene3D" id="3.40.50.1000">
    <property type="entry name" value="HAD superfamily/HAD-like"/>
    <property type="match status" value="1"/>
</dbReference>
<sequence length="231" mass="26705">MQYEVILFDLDDTLYDFAKTEDFALRQAFRHFRMEDTEELMGQYRDINRQLWKELEQGLIYLDVLRVERFRRLLELREFSQELDAAEFSQTYVGYLSEASFLMEGSAETCNRLLDAGYRVAVITNGIREVQLGRISRSELSGKFEQVIISEDAGSQKPDPAIFDYAFEKLGHPDKSNVLIVGDSLTSDIYGGNQYGIDTCWFNPKQADNTSEAKPDYEIRSLTELLELLKV</sequence>
<dbReference type="InterPro" id="IPR023214">
    <property type="entry name" value="HAD_sf"/>
</dbReference>
<dbReference type="InterPro" id="IPR052550">
    <property type="entry name" value="Pyrimidine_5'-ntase_YjjG"/>
</dbReference>
<dbReference type="InterPro" id="IPR011951">
    <property type="entry name" value="HAD-SF_hydro_IA_YjjG/PynA"/>
</dbReference>
<name>A0ABQ4MBG9_9BACL</name>
<dbReference type="NCBIfam" id="TIGR01509">
    <property type="entry name" value="HAD-SF-IA-v3"/>
    <property type="match status" value="1"/>
</dbReference>
<dbReference type="Pfam" id="PF00702">
    <property type="entry name" value="Hydrolase"/>
    <property type="match status" value="1"/>
</dbReference>
<dbReference type="SFLD" id="SFLDG01129">
    <property type="entry name" value="C1.5:_HAD__Beta-PGM__Phosphata"/>
    <property type="match status" value="1"/>
</dbReference>
<organism evidence="1 2">
    <name type="scientific">Paenibacillus vini</name>
    <dbReference type="NCBI Taxonomy" id="1476024"/>
    <lineage>
        <taxon>Bacteria</taxon>
        <taxon>Bacillati</taxon>
        <taxon>Bacillota</taxon>
        <taxon>Bacilli</taxon>
        <taxon>Bacillales</taxon>
        <taxon>Paenibacillaceae</taxon>
        <taxon>Paenibacillus</taxon>
    </lineage>
</organism>
<gene>
    <name evidence="1" type="ORF">J42TS3_23520</name>
</gene>
<dbReference type="PRINTS" id="PR00413">
    <property type="entry name" value="HADHALOGNASE"/>
</dbReference>
<dbReference type="Proteomes" id="UP000679992">
    <property type="component" value="Unassembled WGS sequence"/>
</dbReference>
<evidence type="ECO:0000313" key="2">
    <source>
        <dbReference type="Proteomes" id="UP000679992"/>
    </source>
</evidence>
<dbReference type="NCBIfam" id="TIGR01549">
    <property type="entry name" value="HAD-SF-IA-v1"/>
    <property type="match status" value="1"/>
</dbReference>
<dbReference type="InterPro" id="IPR036412">
    <property type="entry name" value="HAD-like_sf"/>
</dbReference>
<protein>
    <submittedName>
        <fullName evidence="1">Noncanonical pyrimidine nucleotidase, YjjG family protein</fullName>
    </submittedName>
</protein>
<dbReference type="Gene3D" id="1.10.150.240">
    <property type="entry name" value="Putative phosphatase, domain 2"/>
    <property type="match status" value="1"/>
</dbReference>
<dbReference type="SFLD" id="SFLDS00003">
    <property type="entry name" value="Haloacid_Dehalogenase"/>
    <property type="match status" value="1"/>
</dbReference>